<evidence type="ECO:0000259" key="2">
    <source>
        <dbReference type="Pfam" id="PF10419"/>
    </source>
</evidence>
<feature type="compositionally biased region" description="Low complexity" evidence="1">
    <location>
        <begin position="102"/>
        <end position="118"/>
    </location>
</feature>
<dbReference type="Proteomes" id="UP001497392">
    <property type="component" value="Unassembled WGS sequence"/>
</dbReference>
<evidence type="ECO:0000313" key="4">
    <source>
        <dbReference type="Proteomes" id="UP001497392"/>
    </source>
</evidence>
<dbReference type="EMBL" id="CAXHTA020000001">
    <property type="protein sequence ID" value="CAL5218780.1"/>
    <property type="molecule type" value="Genomic_DNA"/>
</dbReference>
<dbReference type="InterPro" id="IPR042771">
    <property type="entry name" value="GTF3C6-like"/>
</dbReference>
<dbReference type="Pfam" id="PF10419">
    <property type="entry name" value="TFIIIC_sub6"/>
    <property type="match status" value="1"/>
</dbReference>
<protein>
    <submittedName>
        <fullName evidence="3">G500 protein</fullName>
    </submittedName>
</protein>
<feature type="region of interest" description="Disordered" evidence="1">
    <location>
        <begin position="88"/>
        <end position="191"/>
    </location>
</feature>
<dbReference type="Gene3D" id="2.60.40.4370">
    <property type="match status" value="1"/>
</dbReference>
<comment type="caution">
    <text evidence="3">The sequence shown here is derived from an EMBL/GenBank/DDBJ whole genome shotgun (WGS) entry which is preliminary data.</text>
</comment>
<evidence type="ECO:0000313" key="3">
    <source>
        <dbReference type="EMBL" id="CAL5218780.1"/>
    </source>
</evidence>
<reference evidence="3 4" key="1">
    <citation type="submission" date="2024-06" db="EMBL/GenBank/DDBJ databases">
        <authorList>
            <person name="Kraege A."/>
            <person name="Thomma B."/>
        </authorList>
    </citation>
    <scope>NUCLEOTIDE SEQUENCE [LARGE SCALE GENOMIC DNA]</scope>
</reference>
<dbReference type="PANTHER" id="PTHR21860">
    <property type="entry name" value="TRANSCRIPTION INITIATION FACTOR IIIC TFIIIC , POLYPEPTIDE 6-RELATED"/>
    <property type="match status" value="1"/>
</dbReference>
<sequence>MESLDDQAIRAHAADAEDDEESTYIYVDLSNLSAELMPSVGSIVRLQGLDTEAPRLVTSSGVRLAGEYEDSLGSLLFFLLQQQRSAGAAGAAPAEQPPPKPGQEAGSSADSAPAPAGSLPKQGGPGQFSRASVEEKLGGQPSAETSEMQPQPQPQPSGASNQERQAGSSTGPALRGIQEKGRHPKPSDTPAILASFLAHTDTVLRFRKAA</sequence>
<dbReference type="InterPro" id="IPR019481">
    <property type="entry name" value="TFIIIC_triple_barrel"/>
</dbReference>
<feature type="compositionally biased region" description="Polar residues" evidence="1">
    <location>
        <begin position="157"/>
        <end position="171"/>
    </location>
</feature>
<name>A0ABP1FFU1_9CHLO</name>
<accession>A0ABP1FFU1</accession>
<proteinExistence type="predicted"/>
<organism evidence="3 4">
    <name type="scientific">Coccomyxa viridis</name>
    <dbReference type="NCBI Taxonomy" id="1274662"/>
    <lineage>
        <taxon>Eukaryota</taxon>
        <taxon>Viridiplantae</taxon>
        <taxon>Chlorophyta</taxon>
        <taxon>core chlorophytes</taxon>
        <taxon>Trebouxiophyceae</taxon>
        <taxon>Trebouxiophyceae incertae sedis</taxon>
        <taxon>Coccomyxaceae</taxon>
        <taxon>Coccomyxa</taxon>
    </lineage>
</organism>
<gene>
    <name evidence="3" type="primary">g500</name>
    <name evidence="3" type="ORF">VP750_LOCUS439</name>
</gene>
<dbReference type="PANTHER" id="PTHR21860:SF2">
    <property type="entry name" value="GENERAL TRANSCRIPTION FACTOR 3C POLYPEPTIDE 6"/>
    <property type="match status" value="1"/>
</dbReference>
<keyword evidence="4" id="KW-1185">Reference proteome</keyword>
<evidence type="ECO:0000256" key="1">
    <source>
        <dbReference type="SAM" id="MobiDB-lite"/>
    </source>
</evidence>
<feature type="domain" description="Transcription factor TFIIIC triple barrel" evidence="2">
    <location>
        <begin position="19"/>
        <end position="86"/>
    </location>
</feature>